<comment type="caution">
    <text evidence="1">The sequence shown here is derived from an EMBL/GenBank/DDBJ whole genome shotgun (WGS) entry which is preliminary data.</text>
</comment>
<dbReference type="Proteomes" id="UP001596540">
    <property type="component" value="Unassembled WGS sequence"/>
</dbReference>
<evidence type="ECO:0008006" key="3">
    <source>
        <dbReference type="Google" id="ProtNLM"/>
    </source>
</evidence>
<reference evidence="2" key="1">
    <citation type="journal article" date="2019" name="Int. J. Syst. Evol. Microbiol.">
        <title>The Global Catalogue of Microorganisms (GCM) 10K type strain sequencing project: providing services to taxonomists for standard genome sequencing and annotation.</title>
        <authorList>
            <consortium name="The Broad Institute Genomics Platform"/>
            <consortium name="The Broad Institute Genome Sequencing Center for Infectious Disease"/>
            <person name="Wu L."/>
            <person name="Ma J."/>
        </authorList>
    </citation>
    <scope>NUCLEOTIDE SEQUENCE [LARGE SCALE GENOMIC DNA]</scope>
    <source>
        <strain evidence="2">CGMCC 4.7382</strain>
    </source>
</reference>
<protein>
    <recommendedName>
        <fullName evidence="3">LytR/CpsA/Psr regulator C-terminal domain-containing protein</fullName>
    </recommendedName>
</protein>
<proteinExistence type="predicted"/>
<evidence type="ECO:0000313" key="2">
    <source>
        <dbReference type="Proteomes" id="UP001596540"/>
    </source>
</evidence>
<organism evidence="1 2">
    <name type="scientific">Marinactinospora rubrisoli</name>
    <dbReference type="NCBI Taxonomy" id="2715399"/>
    <lineage>
        <taxon>Bacteria</taxon>
        <taxon>Bacillati</taxon>
        <taxon>Actinomycetota</taxon>
        <taxon>Actinomycetes</taxon>
        <taxon>Streptosporangiales</taxon>
        <taxon>Nocardiopsidaceae</taxon>
        <taxon>Marinactinospora</taxon>
    </lineage>
</organism>
<gene>
    <name evidence="1" type="ORF">ACFQRF_01015</name>
</gene>
<keyword evidence="2" id="KW-1185">Reference proteome</keyword>
<name>A0ABW2KAM6_9ACTN</name>
<dbReference type="RefSeq" id="WP_379868076.1">
    <property type="nucleotide sequence ID" value="NZ_JBHTBH010000001.1"/>
</dbReference>
<accession>A0ABW2KAM6</accession>
<sequence>MMALLRSRRAMLILVGLVTVGLVSTMAVGLVNGWGAQPSGQEPAAQAEPAPDLSVLGDAPDGVEYTDLGQQCDVSECYRPVALTSDSAEGEQAVEAVYNHLLDAGWGRMLPQGATDPEDVPLTDSALTDGSVIVQGSAQPYTEDSTAGLILAHAGAPA</sequence>
<evidence type="ECO:0000313" key="1">
    <source>
        <dbReference type="EMBL" id="MFC7326306.1"/>
    </source>
</evidence>
<dbReference type="EMBL" id="JBHTBH010000001">
    <property type="protein sequence ID" value="MFC7326306.1"/>
    <property type="molecule type" value="Genomic_DNA"/>
</dbReference>